<reference evidence="5" key="1">
    <citation type="submission" date="2021-05" db="EMBL/GenBank/DDBJ databases">
        <authorList>
            <person name="Tanabe Y."/>
        </authorList>
    </citation>
    <scope>NUCLEOTIDE SEQUENCE</scope>
    <source>
        <strain evidence="5">BOTRYCO-1</strain>
    </source>
</reference>
<keyword evidence="6" id="KW-1185">Reference proteome</keyword>
<gene>
    <name evidence="5" type="ORF">PsB1_1188</name>
</gene>
<evidence type="ECO:0000256" key="1">
    <source>
        <dbReference type="ARBA" id="ARBA00005189"/>
    </source>
</evidence>
<dbReference type="InterPro" id="IPR002123">
    <property type="entry name" value="Plipid/glycerol_acylTrfase"/>
</dbReference>
<dbReference type="PANTHER" id="PTHR10434:SF15">
    <property type="entry name" value="PHOSPHOLIPID_GLYCEROL ACYLTRANSFERASE DOMAIN-CONTAINING PROTEIN"/>
    <property type="match status" value="1"/>
</dbReference>
<feature type="domain" description="Phospholipid/glycerol acyltransferase" evidence="4">
    <location>
        <begin position="102"/>
        <end position="224"/>
    </location>
</feature>
<dbReference type="SUPFAM" id="SSF69593">
    <property type="entry name" value="Glycerol-3-phosphate (1)-acyltransferase"/>
    <property type="match status" value="1"/>
</dbReference>
<comment type="caution">
    <text evidence="5">The sequence shown here is derived from an EMBL/GenBank/DDBJ whole genome shotgun (WGS) entry which is preliminary data.</text>
</comment>
<dbReference type="SMART" id="SM00563">
    <property type="entry name" value="PlsC"/>
    <property type="match status" value="1"/>
</dbReference>
<accession>A0ABQ4PVI9</accession>
<evidence type="ECO:0000313" key="5">
    <source>
        <dbReference type="EMBL" id="GIU67034.1"/>
    </source>
</evidence>
<organism evidence="5 6">
    <name type="scientific">Candidatus Phycosocius spiralis</name>
    <dbReference type="NCBI Taxonomy" id="2815099"/>
    <lineage>
        <taxon>Bacteria</taxon>
        <taxon>Pseudomonadati</taxon>
        <taxon>Pseudomonadota</taxon>
        <taxon>Alphaproteobacteria</taxon>
        <taxon>Caulobacterales</taxon>
        <taxon>Caulobacterales incertae sedis</taxon>
        <taxon>Candidatus Phycosocius</taxon>
    </lineage>
</organism>
<dbReference type="Pfam" id="PF01553">
    <property type="entry name" value="Acyltransferase"/>
    <property type="match status" value="1"/>
</dbReference>
<protein>
    <submittedName>
        <fullName evidence="5">Lysophospholipid acyltransferase</fullName>
    </submittedName>
</protein>
<keyword evidence="3 5" id="KW-0012">Acyltransferase</keyword>
<evidence type="ECO:0000256" key="3">
    <source>
        <dbReference type="ARBA" id="ARBA00023315"/>
    </source>
</evidence>
<evidence type="ECO:0000313" key="6">
    <source>
        <dbReference type="Proteomes" id="UP001161064"/>
    </source>
</evidence>
<name>A0ABQ4PVI9_9PROT</name>
<dbReference type="PANTHER" id="PTHR10434">
    <property type="entry name" value="1-ACYL-SN-GLYCEROL-3-PHOSPHATE ACYLTRANSFERASE"/>
    <property type="match status" value="1"/>
</dbReference>
<evidence type="ECO:0000259" key="4">
    <source>
        <dbReference type="SMART" id="SM00563"/>
    </source>
</evidence>
<sequence>MARLESLGDVFMSSIAPYSCARDKPHIIDVLIKERAPRLASLASWPILRAVLYRLMDYDQAVAMADKITDLVGVAALDAVSDLLSVRVEAHGFEHIPKLGRCVLVANHPSGIADGIAAWDAIKPIRPDLIFYANADALRVSQGLLDVLIPVEWEEHKRTREKTRETLLLTHQAFEAERALCIFPAGRLARYRNGELRDPAWMSSAVTLARKNKAPIIPVHMTAPWSFWFHFFDRFSKELRDITLFKELLNKKGQLFTLTAGPPIPPECLIGDASALTAKLKAHVEMVMPHEPGAVFGPEPAKGGHA</sequence>
<dbReference type="Proteomes" id="UP001161064">
    <property type="component" value="Unassembled WGS sequence"/>
</dbReference>
<keyword evidence="2" id="KW-0808">Transferase</keyword>
<reference evidence="5" key="2">
    <citation type="journal article" date="2023" name="ISME Commun">
        <title>Characterization of a bloom-associated alphaproteobacterial lineage, 'Candidatus Phycosocius': insights into freshwater algal-bacterial interactions.</title>
        <authorList>
            <person name="Tanabe Y."/>
            <person name="Yamaguchi H."/>
            <person name="Yoshida M."/>
            <person name="Kai A."/>
            <person name="Okazaki Y."/>
        </authorList>
    </citation>
    <scope>NUCLEOTIDE SEQUENCE</scope>
    <source>
        <strain evidence="5">BOTRYCO-1</strain>
    </source>
</reference>
<dbReference type="GO" id="GO:0016746">
    <property type="term" value="F:acyltransferase activity"/>
    <property type="evidence" value="ECO:0007669"/>
    <property type="project" value="UniProtKB-KW"/>
</dbReference>
<comment type="pathway">
    <text evidence="1">Lipid metabolism.</text>
</comment>
<dbReference type="EMBL" id="BPFZ01000006">
    <property type="protein sequence ID" value="GIU67034.1"/>
    <property type="molecule type" value="Genomic_DNA"/>
</dbReference>
<proteinExistence type="predicted"/>
<evidence type="ECO:0000256" key="2">
    <source>
        <dbReference type="ARBA" id="ARBA00022679"/>
    </source>
</evidence>